<protein>
    <submittedName>
        <fullName evidence="5">3-keto-5-aminohexanoate cleavage enzyme</fullName>
    </submittedName>
</protein>
<dbReference type="PANTHER" id="PTHR37418:SF2">
    <property type="entry name" value="3-KETO-5-AMINOHEXANOATE CLEAVAGE ENZYME"/>
    <property type="match status" value="1"/>
</dbReference>
<keyword evidence="6" id="KW-1185">Reference proteome</keyword>
<dbReference type="PANTHER" id="PTHR37418">
    <property type="entry name" value="3-KETO-5-AMINOHEXANOATE CLEAVAGE ENZYME-RELATED"/>
    <property type="match status" value="1"/>
</dbReference>
<dbReference type="EMBL" id="CP012332">
    <property type="protein sequence ID" value="AKU91638.1"/>
    <property type="molecule type" value="Genomic_DNA"/>
</dbReference>
<evidence type="ECO:0000313" key="5">
    <source>
        <dbReference type="EMBL" id="AKU91638.1"/>
    </source>
</evidence>
<evidence type="ECO:0000256" key="3">
    <source>
        <dbReference type="ARBA" id="ARBA00022723"/>
    </source>
</evidence>
<dbReference type="Gene3D" id="3.20.20.70">
    <property type="entry name" value="Aldolase class I"/>
    <property type="match status" value="1"/>
</dbReference>
<dbReference type="Proteomes" id="UP000055590">
    <property type="component" value="Chromosome"/>
</dbReference>
<evidence type="ECO:0000256" key="1">
    <source>
        <dbReference type="ARBA" id="ARBA00001947"/>
    </source>
</evidence>
<proteinExistence type="predicted"/>
<accession>A0A0K1PDL7</accession>
<keyword evidence="2" id="KW-0808">Transferase</keyword>
<evidence type="ECO:0000256" key="2">
    <source>
        <dbReference type="ARBA" id="ARBA00022679"/>
    </source>
</evidence>
<dbReference type="Pfam" id="PF05853">
    <property type="entry name" value="BKACE"/>
    <property type="match status" value="1"/>
</dbReference>
<dbReference type="GO" id="GO:0043720">
    <property type="term" value="F:3-keto-5-aminohexanoate cleavage activity"/>
    <property type="evidence" value="ECO:0007669"/>
    <property type="project" value="InterPro"/>
</dbReference>
<dbReference type="PATRIC" id="fig|1391653.3.peg.2119"/>
<dbReference type="AlphaFoldDB" id="A0A0K1PDL7"/>
<keyword evidence="4" id="KW-0862">Zinc</keyword>
<dbReference type="STRING" id="1391653.AKJ08_2025"/>
<organism evidence="5 6">
    <name type="scientific">Vulgatibacter incomptus</name>
    <dbReference type="NCBI Taxonomy" id="1391653"/>
    <lineage>
        <taxon>Bacteria</taxon>
        <taxon>Pseudomonadati</taxon>
        <taxon>Myxococcota</taxon>
        <taxon>Myxococcia</taxon>
        <taxon>Myxococcales</taxon>
        <taxon>Cystobacterineae</taxon>
        <taxon>Vulgatibacteraceae</taxon>
        <taxon>Vulgatibacter</taxon>
    </lineage>
</organism>
<comment type="cofactor">
    <cofactor evidence="1">
        <name>Zn(2+)</name>
        <dbReference type="ChEBI" id="CHEBI:29105"/>
    </cofactor>
</comment>
<gene>
    <name evidence="5" type="ORF">AKJ08_2025</name>
</gene>
<sequence length="277" mass="29586">MNPVVITAALVGAETTREQTPYLPISPEEIAQEAKRCRDAGASIVHLHVREPDGKPSQSAALFRETIERIRVLAPDLICQTSTGGAVGMDVDERAQPLTLTGAAKPEMATVTTGTVNFGNDVFWNPRSLVREIAKRIRAGGIVPEIECFDAGMIDEAFALQKEGLLDFPAHFDFVLGVPGALAAKEAALDFMRSQIPEGSTWTVAGVGRHQLPMAELALEKGGNVRVGLEDNIYLSKGVLAKGSYELVARVAELAAAKGRAVATPDQARGLLRVPPR</sequence>
<dbReference type="OrthoDB" id="9155960at2"/>
<dbReference type="KEGG" id="vin:AKJ08_2025"/>
<name>A0A0K1PDL7_9BACT</name>
<keyword evidence="3" id="KW-0479">Metal-binding</keyword>
<dbReference type="InterPro" id="IPR013785">
    <property type="entry name" value="Aldolase_TIM"/>
</dbReference>
<reference evidence="5 6" key="1">
    <citation type="submission" date="2015-08" db="EMBL/GenBank/DDBJ databases">
        <authorList>
            <person name="Babu N.S."/>
            <person name="Beckwith C.J."/>
            <person name="Beseler K.G."/>
            <person name="Brison A."/>
            <person name="Carone J.V."/>
            <person name="Caskin T.P."/>
            <person name="Diamond M."/>
            <person name="Durham M.E."/>
            <person name="Foxe J.M."/>
            <person name="Go M."/>
            <person name="Henderson B.A."/>
            <person name="Jones I.B."/>
            <person name="McGettigan J.A."/>
            <person name="Micheletti S.J."/>
            <person name="Nasrallah M.E."/>
            <person name="Ortiz D."/>
            <person name="Piller C.R."/>
            <person name="Privatt S.R."/>
            <person name="Schneider S.L."/>
            <person name="Sharp S."/>
            <person name="Smith T.C."/>
            <person name="Stanton J.D."/>
            <person name="Ullery H.E."/>
            <person name="Wilson R.J."/>
            <person name="Serrano M.G."/>
            <person name="Buck G."/>
            <person name="Lee V."/>
            <person name="Wang Y."/>
            <person name="Carvalho R."/>
            <person name="Voegtly L."/>
            <person name="Shi R."/>
            <person name="Duckworth R."/>
            <person name="Johnson A."/>
            <person name="Loviza R."/>
            <person name="Walstead R."/>
            <person name="Shah Z."/>
            <person name="Kiflezghi M."/>
            <person name="Wade K."/>
            <person name="Ball S.L."/>
            <person name="Bradley K.W."/>
            <person name="Asai D.J."/>
            <person name="Bowman C.A."/>
            <person name="Russell D.A."/>
            <person name="Pope W.H."/>
            <person name="Jacobs-Sera D."/>
            <person name="Hendrix R.W."/>
            <person name="Hatfull G.F."/>
        </authorList>
    </citation>
    <scope>NUCLEOTIDE SEQUENCE [LARGE SCALE GENOMIC DNA]</scope>
    <source>
        <strain evidence="5 6">DSM 27710</strain>
    </source>
</reference>
<evidence type="ECO:0000313" key="6">
    <source>
        <dbReference type="Proteomes" id="UP000055590"/>
    </source>
</evidence>
<dbReference type="InterPro" id="IPR008567">
    <property type="entry name" value="BKACE"/>
</dbReference>
<evidence type="ECO:0000256" key="4">
    <source>
        <dbReference type="ARBA" id="ARBA00022833"/>
    </source>
</evidence>
<dbReference type="RefSeq" id="WP_050725923.1">
    <property type="nucleotide sequence ID" value="NZ_CP012332.1"/>
</dbReference>
<dbReference type="GO" id="GO:0046872">
    <property type="term" value="F:metal ion binding"/>
    <property type="evidence" value="ECO:0007669"/>
    <property type="project" value="UniProtKB-KW"/>
</dbReference>